<dbReference type="EMBL" id="KZ308395">
    <property type="protein sequence ID" value="KAG8228920.1"/>
    <property type="molecule type" value="Genomic_DNA"/>
</dbReference>
<feature type="domain" description="C2H2-type" evidence="7">
    <location>
        <begin position="562"/>
        <end position="589"/>
    </location>
</feature>
<dbReference type="InterPro" id="IPR050688">
    <property type="entry name" value="Zinc_finger/UBP_domain"/>
</dbReference>
<keyword evidence="2" id="KW-0677">Repeat</keyword>
<evidence type="ECO:0000256" key="4">
    <source>
        <dbReference type="ARBA" id="ARBA00022833"/>
    </source>
</evidence>
<dbReference type="InterPro" id="IPR013087">
    <property type="entry name" value="Znf_C2H2_type"/>
</dbReference>
<feature type="domain" description="C2H2-type" evidence="7">
    <location>
        <begin position="618"/>
        <end position="646"/>
    </location>
</feature>
<comment type="caution">
    <text evidence="8">The sequence shown here is derived from an EMBL/GenBank/DDBJ whole genome shotgun (WGS) entry which is preliminary data.</text>
</comment>
<evidence type="ECO:0000256" key="5">
    <source>
        <dbReference type="PROSITE-ProRule" id="PRU00042"/>
    </source>
</evidence>
<evidence type="ECO:0000256" key="3">
    <source>
        <dbReference type="ARBA" id="ARBA00022771"/>
    </source>
</evidence>
<feature type="domain" description="C2H2-type" evidence="7">
    <location>
        <begin position="188"/>
        <end position="216"/>
    </location>
</feature>
<keyword evidence="3 5" id="KW-0863">Zinc-finger</keyword>
<dbReference type="AlphaFoldDB" id="A0A8K0NYA7"/>
<keyword evidence="1" id="KW-0479">Metal-binding</keyword>
<sequence length="707" mass="78899">MSESVPESRVAWVADDSQVFAYKLSNGTHVLVHQPPLELNSMPAKEDIEMPMLFLEDTPITLANGEINIPGIQLSQVIEDQSGVLIPSELSISTEGILSDVTVQVPIADNSSASSGEPPPPPYPSIPAVFSGTGDSVQQSSLEDIPGEVYVAGVKGIIVQEEQNGSVEAIEAAELAGIEDFVDVVTKYRCRICPFEATDRVSLLDHFKETHLGVKAGKGGTNVVKSEDICISINGAEGNWENNEDVTSTEVSSFQSGDNSLPEKYVYICCQCQLAFSSLTDCKTHMIDDHHLVITKSENKEEKSSDEVQVTESVEIQPVQKSLPKLPRLLRPPPPKIKDEPSASPVGDNLEKTTTDQSQASPSKKTKGLREMMLQERKMWQYIANSVHMFVKCTVRGCVHKFVTEEGLAKHLECHESLSKTSTGSAKLRSQNFQCCYCQERFGGWRPCASHLWKTHQVDVDLFTCPDCKVYKSATLIRLENHRRIHGDIRAFRCPTCGKGFKQMSQLRNHQVVHLDRRRGEEEGMPTRWYTTKKCNICLKTYSDSKCLKKHIQAVHSKLRPYVCQVCGHMSARKAMLQMHLRQHTGEKPFHCGTCEFRTGDHNSLRRHRMRHTGERPYRCPYCPYAAIQSSAFRNHVRTKHPGSKEALGTEKDANDSSEVEVREGEEEVSFIDGEVAEAQVILRSLEADLEKRGSSSMIFPVSIITV</sequence>
<dbReference type="PROSITE" id="PS50157">
    <property type="entry name" value="ZINC_FINGER_C2H2_2"/>
    <property type="match status" value="6"/>
</dbReference>
<reference evidence="8" key="2">
    <citation type="submission" date="2017-10" db="EMBL/GenBank/DDBJ databases">
        <title>Ladona fulva Genome sequencing and assembly.</title>
        <authorList>
            <person name="Murali S."/>
            <person name="Richards S."/>
            <person name="Bandaranaike D."/>
            <person name="Bellair M."/>
            <person name="Blankenburg K."/>
            <person name="Chao H."/>
            <person name="Dinh H."/>
            <person name="Doddapaneni H."/>
            <person name="Dugan-Rocha S."/>
            <person name="Elkadiri S."/>
            <person name="Gnanaolivu R."/>
            <person name="Hernandez B."/>
            <person name="Skinner E."/>
            <person name="Javaid M."/>
            <person name="Lee S."/>
            <person name="Li M."/>
            <person name="Ming W."/>
            <person name="Munidasa M."/>
            <person name="Muniz J."/>
            <person name="Nguyen L."/>
            <person name="Hughes D."/>
            <person name="Osuji N."/>
            <person name="Pu L.-L."/>
            <person name="Puazo M."/>
            <person name="Qu C."/>
            <person name="Quiroz J."/>
            <person name="Raj R."/>
            <person name="Weissenberger G."/>
            <person name="Xin Y."/>
            <person name="Zou X."/>
            <person name="Han Y."/>
            <person name="Worley K."/>
            <person name="Muzny D."/>
            <person name="Gibbs R."/>
        </authorList>
    </citation>
    <scope>NUCLEOTIDE SEQUENCE</scope>
    <source>
        <strain evidence="8">Sampled in the wild</strain>
    </source>
</reference>
<feature type="domain" description="C2H2-type" evidence="7">
    <location>
        <begin position="533"/>
        <end position="561"/>
    </location>
</feature>
<dbReference type="Proteomes" id="UP000792457">
    <property type="component" value="Unassembled WGS sequence"/>
</dbReference>
<evidence type="ECO:0000313" key="9">
    <source>
        <dbReference type="Proteomes" id="UP000792457"/>
    </source>
</evidence>
<evidence type="ECO:0000259" key="7">
    <source>
        <dbReference type="PROSITE" id="PS50157"/>
    </source>
</evidence>
<feature type="region of interest" description="Disordered" evidence="6">
    <location>
        <begin position="321"/>
        <end position="368"/>
    </location>
</feature>
<evidence type="ECO:0000313" key="8">
    <source>
        <dbReference type="EMBL" id="KAG8228920.1"/>
    </source>
</evidence>
<keyword evidence="9" id="KW-1185">Reference proteome</keyword>
<evidence type="ECO:0000256" key="1">
    <source>
        <dbReference type="ARBA" id="ARBA00022723"/>
    </source>
</evidence>
<dbReference type="GO" id="GO:0045944">
    <property type="term" value="P:positive regulation of transcription by RNA polymerase II"/>
    <property type="evidence" value="ECO:0007669"/>
    <property type="project" value="TreeGrafter"/>
</dbReference>
<dbReference type="OrthoDB" id="6077919at2759"/>
<dbReference type="Gene3D" id="3.30.160.60">
    <property type="entry name" value="Classic Zinc Finger"/>
    <property type="match status" value="4"/>
</dbReference>
<proteinExistence type="predicted"/>
<protein>
    <recommendedName>
        <fullName evidence="7">C2H2-type domain-containing protein</fullName>
    </recommendedName>
</protein>
<feature type="region of interest" description="Disordered" evidence="6">
    <location>
        <begin position="639"/>
        <end position="665"/>
    </location>
</feature>
<gene>
    <name evidence="8" type="ORF">J437_LFUL009143</name>
</gene>
<dbReference type="InterPro" id="IPR036236">
    <property type="entry name" value="Znf_C2H2_sf"/>
</dbReference>
<feature type="domain" description="C2H2-type" evidence="7">
    <location>
        <begin position="590"/>
        <end position="617"/>
    </location>
</feature>
<dbReference type="FunFam" id="3.30.160.60:FF:000340">
    <property type="entry name" value="zinc finger protein 473 isoform X1"/>
    <property type="match status" value="1"/>
</dbReference>
<name>A0A8K0NYA7_LADFU</name>
<keyword evidence="4" id="KW-0862">Zinc</keyword>
<dbReference type="FunFam" id="3.30.160.60:FF:000065">
    <property type="entry name" value="B-cell CLL/lymphoma 6, member B"/>
    <property type="match status" value="1"/>
</dbReference>
<dbReference type="GO" id="GO:0008270">
    <property type="term" value="F:zinc ion binding"/>
    <property type="evidence" value="ECO:0007669"/>
    <property type="project" value="UniProtKB-KW"/>
</dbReference>
<evidence type="ECO:0000256" key="2">
    <source>
        <dbReference type="ARBA" id="ARBA00022737"/>
    </source>
</evidence>
<dbReference type="GO" id="GO:0005634">
    <property type="term" value="C:nucleus"/>
    <property type="evidence" value="ECO:0007669"/>
    <property type="project" value="TreeGrafter"/>
</dbReference>
<dbReference type="PANTHER" id="PTHR24403:SF67">
    <property type="entry name" value="FI01116P-RELATED"/>
    <property type="match status" value="1"/>
</dbReference>
<dbReference type="SMART" id="SM00355">
    <property type="entry name" value="ZnF_C2H2"/>
    <property type="match status" value="10"/>
</dbReference>
<feature type="compositionally biased region" description="Basic and acidic residues" evidence="6">
    <location>
        <begin position="648"/>
        <end position="663"/>
    </location>
</feature>
<dbReference type="PANTHER" id="PTHR24403">
    <property type="entry name" value="ZINC FINGER PROTEIN"/>
    <property type="match status" value="1"/>
</dbReference>
<feature type="domain" description="C2H2-type" evidence="7">
    <location>
        <begin position="492"/>
        <end position="519"/>
    </location>
</feature>
<reference evidence="8" key="1">
    <citation type="submission" date="2013-04" db="EMBL/GenBank/DDBJ databases">
        <authorList>
            <person name="Qu J."/>
            <person name="Murali S.C."/>
            <person name="Bandaranaike D."/>
            <person name="Bellair M."/>
            <person name="Blankenburg K."/>
            <person name="Chao H."/>
            <person name="Dinh H."/>
            <person name="Doddapaneni H."/>
            <person name="Downs B."/>
            <person name="Dugan-Rocha S."/>
            <person name="Elkadiri S."/>
            <person name="Gnanaolivu R.D."/>
            <person name="Hernandez B."/>
            <person name="Javaid M."/>
            <person name="Jayaseelan J.C."/>
            <person name="Lee S."/>
            <person name="Li M."/>
            <person name="Ming W."/>
            <person name="Munidasa M."/>
            <person name="Muniz J."/>
            <person name="Nguyen L."/>
            <person name="Ongeri F."/>
            <person name="Osuji N."/>
            <person name="Pu L.-L."/>
            <person name="Puazo M."/>
            <person name="Qu C."/>
            <person name="Quiroz J."/>
            <person name="Raj R."/>
            <person name="Weissenberger G."/>
            <person name="Xin Y."/>
            <person name="Zou X."/>
            <person name="Han Y."/>
            <person name="Richards S."/>
            <person name="Worley K."/>
            <person name="Muzny D."/>
            <person name="Gibbs R."/>
        </authorList>
    </citation>
    <scope>NUCLEOTIDE SEQUENCE</scope>
    <source>
        <strain evidence="8">Sampled in the wild</strain>
    </source>
</reference>
<dbReference type="Pfam" id="PF00096">
    <property type="entry name" value="zf-C2H2"/>
    <property type="match status" value="3"/>
</dbReference>
<organism evidence="8 9">
    <name type="scientific">Ladona fulva</name>
    <name type="common">Scarce chaser dragonfly</name>
    <name type="synonym">Libellula fulva</name>
    <dbReference type="NCBI Taxonomy" id="123851"/>
    <lineage>
        <taxon>Eukaryota</taxon>
        <taxon>Metazoa</taxon>
        <taxon>Ecdysozoa</taxon>
        <taxon>Arthropoda</taxon>
        <taxon>Hexapoda</taxon>
        <taxon>Insecta</taxon>
        <taxon>Pterygota</taxon>
        <taxon>Palaeoptera</taxon>
        <taxon>Odonata</taxon>
        <taxon>Epiprocta</taxon>
        <taxon>Anisoptera</taxon>
        <taxon>Libelluloidea</taxon>
        <taxon>Libellulidae</taxon>
        <taxon>Ladona</taxon>
    </lineage>
</organism>
<accession>A0A8K0NYA7</accession>
<dbReference type="SUPFAM" id="SSF57667">
    <property type="entry name" value="beta-beta-alpha zinc fingers"/>
    <property type="match status" value="4"/>
</dbReference>
<dbReference type="PROSITE" id="PS00028">
    <property type="entry name" value="ZINC_FINGER_C2H2_1"/>
    <property type="match status" value="3"/>
</dbReference>
<evidence type="ECO:0000256" key="6">
    <source>
        <dbReference type="SAM" id="MobiDB-lite"/>
    </source>
</evidence>